<dbReference type="EMBL" id="JNFA01000024">
    <property type="protein sequence ID" value="KGL40480.1"/>
    <property type="molecule type" value="Genomic_DNA"/>
</dbReference>
<sequence length="113" mass="13305">MANRNRNIDLKFRVTEEEKTFIEMKMKEAGITNREAYLRKMAIDGAIIVSNYDETKKLTLELNKIGTNINQIARVANTDNRISKADIKNIEEMMQKVWRLQRYGLSKKRLIKQ</sequence>
<dbReference type="GeneID" id="58717959"/>
<dbReference type="RefSeq" id="WP_036086715.1">
    <property type="nucleotide sequence ID" value="NZ_CBCSHQ010000002.1"/>
</dbReference>
<comment type="caution">
    <text evidence="1">The sequence shown here is derived from an EMBL/GenBank/DDBJ whole genome shotgun (WGS) entry which is preliminary data.</text>
</comment>
<reference evidence="1 2" key="1">
    <citation type="submission" date="2014-05" db="EMBL/GenBank/DDBJ databases">
        <title>Novel Listeriaceae from food processing environments.</title>
        <authorList>
            <person name="den Bakker H.C."/>
        </authorList>
    </citation>
    <scope>NUCLEOTIDE SEQUENCE [LARGE SCALE GENOMIC DNA]</scope>
    <source>
        <strain evidence="1 2">FSL A5-0281</strain>
    </source>
</reference>
<name>A0A099W8T1_9LIST</name>
<dbReference type="InterPro" id="IPR053842">
    <property type="entry name" value="NikA-like"/>
</dbReference>
<dbReference type="Proteomes" id="UP000029844">
    <property type="component" value="Unassembled WGS sequence"/>
</dbReference>
<dbReference type="OrthoDB" id="9804743at2"/>
<dbReference type="Pfam" id="PF21983">
    <property type="entry name" value="NikA-like"/>
    <property type="match status" value="1"/>
</dbReference>
<gene>
    <name evidence="1" type="ORF">EP57_11355</name>
</gene>
<proteinExistence type="predicted"/>
<organism evidence="1 2">
    <name type="scientific">Listeria booriae</name>
    <dbReference type="NCBI Taxonomy" id="1552123"/>
    <lineage>
        <taxon>Bacteria</taxon>
        <taxon>Bacillati</taxon>
        <taxon>Bacillota</taxon>
        <taxon>Bacilli</taxon>
        <taxon>Bacillales</taxon>
        <taxon>Listeriaceae</taxon>
        <taxon>Listeria</taxon>
    </lineage>
</organism>
<evidence type="ECO:0000313" key="2">
    <source>
        <dbReference type="Proteomes" id="UP000029844"/>
    </source>
</evidence>
<dbReference type="STRING" id="1552123.EP57_11355"/>
<keyword evidence="2" id="KW-1185">Reference proteome</keyword>
<protein>
    <submittedName>
        <fullName evidence="1">PcfF</fullName>
    </submittedName>
</protein>
<evidence type="ECO:0000313" key="1">
    <source>
        <dbReference type="EMBL" id="KGL40480.1"/>
    </source>
</evidence>
<dbReference type="eggNOG" id="ENOG502ZTUJ">
    <property type="taxonomic scope" value="Bacteria"/>
</dbReference>
<accession>A0A099W8T1</accession>
<dbReference type="AlphaFoldDB" id="A0A099W8T1"/>